<feature type="region of interest" description="Disordered" evidence="1">
    <location>
        <begin position="86"/>
        <end position="120"/>
    </location>
</feature>
<feature type="region of interest" description="Disordered" evidence="1">
    <location>
        <begin position="183"/>
        <end position="206"/>
    </location>
</feature>
<sequence length="264" mass="27942">MWVRGGNRGELELELEHARTDANIQRHGNRKETGNGRTTVQACTRSGQGRESDAACNCRLLLRVPEPITLVSVFWLRCGLPGTHGTSLRQAGSQGTIHSGVPPLDSGESDMVSSRQVSAPGAPLRSSCSCSAARFASSGPQGNHTGSSLEDTRACSTRYDGVTVTSISSAVLTRVQALGYSPPRARRRVAEPADSHPQRRSHPSGLEDVFSRCLTPAVESAGNVGRRCVCIGLQLPAPGQDRPDVKSEAASASSLAARSGVYRQ</sequence>
<feature type="region of interest" description="Disordered" evidence="1">
    <location>
        <begin position="236"/>
        <end position="264"/>
    </location>
</feature>
<dbReference type="EMBL" id="ML211981">
    <property type="protein sequence ID" value="TFK79615.1"/>
    <property type="molecule type" value="Genomic_DNA"/>
</dbReference>
<feature type="compositionally biased region" description="Basic and acidic residues" evidence="1">
    <location>
        <begin position="188"/>
        <end position="197"/>
    </location>
</feature>
<feature type="compositionally biased region" description="Low complexity" evidence="1">
    <location>
        <begin position="248"/>
        <end position="264"/>
    </location>
</feature>
<gene>
    <name evidence="2" type="ORF">K466DRAFT_9466</name>
</gene>
<dbReference type="AlphaFoldDB" id="A0A5C3NQL7"/>
<evidence type="ECO:0000256" key="1">
    <source>
        <dbReference type="SAM" id="MobiDB-lite"/>
    </source>
</evidence>
<feature type="compositionally biased region" description="Polar residues" evidence="1">
    <location>
        <begin position="86"/>
        <end position="97"/>
    </location>
</feature>
<keyword evidence="3" id="KW-1185">Reference proteome</keyword>
<proteinExistence type="predicted"/>
<organism evidence="2 3">
    <name type="scientific">Polyporus arcularius HHB13444</name>
    <dbReference type="NCBI Taxonomy" id="1314778"/>
    <lineage>
        <taxon>Eukaryota</taxon>
        <taxon>Fungi</taxon>
        <taxon>Dikarya</taxon>
        <taxon>Basidiomycota</taxon>
        <taxon>Agaricomycotina</taxon>
        <taxon>Agaricomycetes</taxon>
        <taxon>Polyporales</taxon>
        <taxon>Polyporaceae</taxon>
        <taxon>Polyporus</taxon>
    </lineage>
</organism>
<evidence type="ECO:0000313" key="3">
    <source>
        <dbReference type="Proteomes" id="UP000308197"/>
    </source>
</evidence>
<dbReference type="Proteomes" id="UP000308197">
    <property type="component" value="Unassembled WGS sequence"/>
</dbReference>
<reference evidence="2 3" key="1">
    <citation type="journal article" date="2019" name="Nat. Ecol. Evol.">
        <title>Megaphylogeny resolves global patterns of mushroom evolution.</title>
        <authorList>
            <person name="Varga T."/>
            <person name="Krizsan K."/>
            <person name="Foldi C."/>
            <person name="Dima B."/>
            <person name="Sanchez-Garcia M."/>
            <person name="Sanchez-Ramirez S."/>
            <person name="Szollosi G.J."/>
            <person name="Szarkandi J.G."/>
            <person name="Papp V."/>
            <person name="Albert L."/>
            <person name="Andreopoulos W."/>
            <person name="Angelini C."/>
            <person name="Antonin V."/>
            <person name="Barry K.W."/>
            <person name="Bougher N.L."/>
            <person name="Buchanan P."/>
            <person name="Buyck B."/>
            <person name="Bense V."/>
            <person name="Catcheside P."/>
            <person name="Chovatia M."/>
            <person name="Cooper J."/>
            <person name="Damon W."/>
            <person name="Desjardin D."/>
            <person name="Finy P."/>
            <person name="Geml J."/>
            <person name="Haridas S."/>
            <person name="Hughes K."/>
            <person name="Justo A."/>
            <person name="Karasinski D."/>
            <person name="Kautmanova I."/>
            <person name="Kiss B."/>
            <person name="Kocsube S."/>
            <person name="Kotiranta H."/>
            <person name="LaButti K.M."/>
            <person name="Lechner B.E."/>
            <person name="Liimatainen K."/>
            <person name="Lipzen A."/>
            <person name="Lukacs Z."/>
            <person name="Mihaltcheva S."/>
            <person name="Morgado L.N."/>
            <person name="Niskanen T."/>
            <person name="Noordeloos M.E."/>
            <person name="Ohm R.A."/>
            <person name="Ortiz-Santana B."/>
            <person name="Ovrebo C."/>
            <person name="Racz N."/>
            <person name="Riley R."/>
            <person name="Savchenko A."/>
            <person name="Shiryaev A."/>
            <person name="Soop K."/>
            <person name="Spirin V."/>
            <person name="Szebenyi C."/>
            <person name="Tomsovsky M."/>
            <person name="Tulloss R.E."/>
            <person name="Uehling J."/>
            <person name="Grigoriev I.V."/>
            <person name="Vagvolgyi C."/>
            <person name="Papp T."/>
            <person name="Martin F.M."/>
            <person name="Miettinen O."/>
            <person name="Hibbett D.S."/>
            <person name="Nagy L.G."/>
        </authorList>
    </citation>
    <scope>NUCLEOTIDE SEQUENCE [LARGE SCALE GENOMIC DNA]</scope>
    <source>
        <strain evidence="2 3">HHB13444</strain>
    </source>
</reference>
<protein>
    <submittedName>
        <fullName evidence="2">Uncharacterized protein</fullName>
    </submittedName>
</protein>
<evidence type="ECO:0000313" key="2">
    <source>
        <dbReference type="EMBL" id="TFK79615.1"/>
    </source>
</evidence>
<dbReference type="InParanoid" id="A0A5C3NQL7"/>
<name>A0A5C3NQL7_9APHY</name>
<accession>A0A5C3NQL7</accession>